<evidence type="ECO:0000256" key="1">
    <source>
        <dbReference type="ARBA" id="ARBA00010007"/>
    </source>
</evidence>
<dbReference type="PROSITE" id="PS50404">
    <property type="entry name" value="GST_NTER"/>
    <property type="match status" value="1"/>
</dbReference>
<dbReference type="Gene3D" id="3.40.30.10">
    <property type="entry name" value="Glutaredoxin"/>
    <property type="match status" value="1"/>
</dbReference>
<dbReference type="InterPro" id="IPR036282">
    <property type="entry name" value="Glutathione-S-Trfase_C_sf"/>
</dbReference>
<accession>A0ABT8ZT84</accession>
<dbReference type="PANTHER" id="PTHR42673">
    <property type="entry name" value="MALEYLACETOACETATE ISOMERASE"/>
    <property type="match status" value="1"/>
</dbReference>
<dbReference type="EMBL" id="JAUQSZ010000001">
    <property type="protein sequence ID" value="MDO7840781.1"/>
    <property type="molecule type" value="Genomic_DNA"/>
</dbReference>
<evidence type="ECO:0000259" key="3">
    <source>
        <dbReference type="PROSITE" id="PS50405"/>
    </source>
</evidence>
<dbReference type="Pfam" id="PF13409">
    <property type="entry name" value="GST_N_2"/>
    <property type="match status" value="1"/>
</dbReference>
<protein>
    <submittedName>
        <fullName evidence="4">Maleylacetoacetate isomerase</fullName>
        <ecNumber evidence="4">5.2.1.2</ecNumber>
    </submittedName>
</protein>
<dbReference type="InterPro" id="IPR036249">
    <property type="entry name" value="Thioredoxin-like_sf"/>
</dbReference>
<dbReference type="SFLD" id="SFLDS00019">
    <property type="entry name" value="Glutathione_Transferase_(cytos"/>
    <property type="match status" value="1"/>
</dbReference>
<proteinExistence type="inferred from homology"/>
<dbReference type="Proteomes" id="UP001176468">
    <property type="component" value="Unassembled WGS sequence"/>
</dbReference>
<keyword evidence="4" id="KW-0687">Ribonucleoprotein</keyword>
<keyword evidence="4" id="KW-0413">Isomerase</keyword>
<dbReference type="PROSITE" id="PS50405">
    <property type="entry name" value="GST_CTER"/>
    <property type="match status" value="1"/>
</dbReference>
<dbReference type="GO" id="GO:0005840">
    <property type="term" value="C:ribosome"/>
    <property type="evidence" value="ECO:0007669"/>
    <property type="project" value="UniProtKB-KW"/>
</dbReference>
<evidence type="ECO:0000259" key="2">
    <source>
        <dbReference type="PROSITE" id="PS50404"/>
    </source>
</evidence>
<dbReference type="PANTHER" id="PTHR42673:SF21">
    <property type="entry name" value="GLUTATHIONE S-TRANSFERASE YFCF"/>
    <property type="match status" value="1"/>
</dbReference>
<evidence type="ECO:0000313" key="5">
    <source>
        <dbReference type="Proteomes" id="UP001176468"/>
    </source>
</evidence>
<keyword evidence="5" id="KW-1185">Reference proteome</keyword>
<reference evidence="4" key="1">
    <citation type="submission" date="2023-07" db="EMBL/GenBank/DDBJ databases">
        <authorList>
            <person name="Kim M.K."/>
        </authorList>
    </citation>
    <scope>NUCLEOTIDE SEQUENCE</scope>
    <source>
        <strain evidence="4">CA1-15</strain>
    </source>
</reference>
<comment type="caution">
    <text evidence="4">The sequence shown here is derived from an EMBL/GenBank/DDBJ whole genome shotgun (WGS) entry which is preliminary data.</text>
</comment>
<dbReference type="SUPFAM" id="SSF52833">
    <property type="entry name" value="Thioredoxin-like"/>
    <property type="match status" value="1"/>
</dbReference>
<dbReference type="NCBIfam" id="TIGR01262">
    <property type="entry name" value="maiA"/>
    <property type="match status" value="1"/>
</dbReference>
<evidence type="ECO:0000313" key="4">
    <source>
        <dbReference type="EMBL" id="MDO7840781.1"/>
    </source>
</evidence>
<dbReference type="CDD" id="cd03191">
    <property type="entry name" value="GST_C_Zeta"/>
    <property type="match status" value="1"/>
</dbReference>
<dbReference type="Gene3D" id="1.20.1050.10">
    <property type="match status" value="1"/>
</dbReference>
<feature type="domain" description="GST C-terminal" evidence="3">
    <location>
        <begin position="85"/>
        <end position="213"/>
    </location>
</feature>
<dbReference type="InterPro" id="IPR034330">
    <property type="entry name" value="GST_Zeta_C"/>
</dbReference>
<comment type="similarity">
    <text evidence="1">Belongs to the GST superfamily. Zeta family.</text>
</comment>
<dbReference type="SUPFAM" id="SSF47616">
    <property type="entry name" value="GST C-terminal domain-like"/>
    <property type="match status" value="1"/>
</dbReference>
<keyword evidence="4" id="KW-0689">Ribosomal protein</keyword>
<dbReference type="InterPro" id="IPR034333">
    <property type="entry name" value="GST_Zeta_N"/>
</dbReference>
<dbReference type="EC" id="5.2.1.2" evidence="4"/>
<dbReference type="InterPro" id="IPR005955">
    <property type="entry name" value="GST_Zeta"/>
</dbReference>
<dbReference type="InterPro" id="IPR004045">
    <property type="entry name" value="Glutathione_S-Trfase_N"/>
</dbReference>
<dbReference type="GO" id="GO:0016034">
    <property type="term" value="F:maleylacetoacetate isomerase activity"/>
    <property type="evidence" value="ECO:0007669"/>
    <property type="project" value="UniProtKB-EC"/>
</dbReference>
<dbReference type="InterPro" id="IPR040079">
    <property type="entry name" value="Glutathione_S-Trfase"/>
</dbReference>
<sequence length="215" mass="23788">MKLHGYWRSTAAYRTRIALNLKGIAFEQVSVDLRKGEQAATPYRRLNAQGLVPTLEAGGEALFQSPAIIEWLEERYPTPPLLPTDAAGRAIVRGMAAIIGCDIHPLNNLRVLNELRDELHASKAQIDRWICRWVTEGFEAIEALVGRHGRGFAFGETPTIADVYLVPQMYSARRFDVPVEAFPNILAAVARASALDSFARADPSIQPDADTPPKR</sequence>
<feature type="domain" description="GST N-terminal" evidence="2">
    <location>
        <begin position="1"/>
        <end position="80"/>
    </location>
</feature>
<name>A0ABT8ZT84_9SPHN</name>
<dbReference type="RefSeq" id="WP_304559002.1">
    <property type="nucleotide sequence ID" value="NZ_JAUQSZ010000001.1"/>
</dbReference>
<dbReference type="SFLD" id="SFLDG00358">
    <property type="entry name" value="Main_(cytGST)"/>
    <property type="match status" value="1"/>
</dbReference>
<gene>
    <name evidence="4" type="primary">maiA</name>
    <name evidence="4" type="ORF">Q5H94_00440</name>
</gene>
<organism evidence="4 5">
    <name type="scientific">Sphingomonas immobilis</name>
    <dbReference type="NCBI Taxonomy" id="3063997"/>
    <lineage>
        <taxon>Bacteria</taxon>
        <taxon>Pseudomonadati</taxon>
        <taxon>Pseudomonadota</taxon>
        <taxon>Alphaproteobacteria</taxon>
        <taxon>Sphingomonadales</taxon>
        <taxon>Sphingomonadaceae</taxon>
        <taxon>Sphingomonas</taxon>
    </lineage>
</organism>
<dbReference type="InterPro" id="IPR010987">
    <property type="entry name" value="Glutathione-S-Trfase_C-like"/>
</dbReference>
<dbReference type="CDD" id="cd03042">
    <property type="entry name" value="GST_N_Zeta"/>
    <property type="match status" value="1"/>
</dbReference>